<dbReference type="InterPro" id="IPR000515">
    <property type="entry name" value="MetI-like"/>
</dbReference>
<feature type="transmembrane region" description="Helical" evidence="10">
    <location>
        <begin position="96"/>
        <end position="118"/>
    </location>
</feature>
<feature type="region of interest" description="Disordered" evidence="11">
    <location>
        <begin position="1"/>
        <end position="26"/>
    </location>
</feature>
<dbReference type="PROSITE" id="PS50928">
    <property type="entry name" value="ABC_TM1"/>
    <property type="match status" value="1"/>
</dbReference>
<dbReference type="SUPFAM" id="SSF161098">
    <property type="entry name" value="MetI-like"/>
    <property type="match status" value="1"/>
</dbReference>
<evidence type="ECO:0000256" key="7">
    <source>
        <dbReference type="ARBA" id="ARBA00022692"/>
    </source>
</evidence>
<dbReference type="InterPro" id="IPR051408">
    <property type="entry name" value="Phosphate_transprt_permease"/>
</dbReference>
<feature type="transmembrane region" description="Helical" evidence="10">
    <location>
        <begin position="61"/>
        <end position="84"/>
    </location>
</feature>
<keyword evidence="7 10" id="KW-0812">Transmembrane</keyword>
<reference evidence="14" key="1">
    <citation type="journal article" date="2019" name="Int. J. Syst. Evol. Microbiol.">
        <title>The Global Catalogue of Microorganisms (GCM) 10K type strain sequencing project: providing services to taxonomists for standard genome sequencing and annotation.</title>
        <authorList>
            <consortium name="The Broad Institute Genomics Platform"/>
            <consortium name="The Broad Institute Genome Sequencing Center for Infectious Disease"/>
            <person name="Wu L."/>
            <person name="Ma J."/>
        </authorList>
    </citation>
    <scope>NUCLEOTIDE SEQUENCE [LARGE SCALE GENOMIC DNA]</scope>
    <source>
        <strain evidence="14">JCM 17939</strain>
    </source>
</reference>
<protein>
    <recommendedName>
        <fullName evidence="10">Phosphate transport system permease protein PstA</fullName>
    </recommendedName>
</protein>
<keyword evidence="6" id="KW-0592">Phosphate transport</keyword>
<dbReference type="Gene3D" id="1.10.3720.10">
    <property type="entry name" value="MetI-like"/>
    <property type="match status" value="1"/>
</dbReference>
<dbReference type="InterPro" id="IPR005672">
    <property type="entry name" value="Phosphate_PstA"/>
</dbReference>
<feature type="domain" description="ABC transmembrane type-1" evidence="12">
    <location>
        <begin position="155"/>
        <end position="360"/>
    </location>
</feature>
<evidence type="ECO:0000256" key="1">
    <source>
        <dbReference type="ARBA" id="ARBA00003510"/>
    </source>
</evidence>
<keyword evidence="8 10" id="KW-1133">Transmembrane helix</keyword>
<dbReference type="PANTHER" id="PTHR42922">
    <property type="entry name" value="PHOSPHATE TRANSPORT SYSTEM PERMEASE PROTEIN PSTA"/>
    <property type="match status" value="1"/>
</dbReference>
<feature type="transmembrane region" description="Helical" evidence="10">
    <location>
        <begin position="193"/>
        <end position="219"/>
    </location>
</feature>
<keyword evidence="4" id="KW-0813">Transport</keyword>
<evidence type="ECO:0000256" key="3">
    <source>
        <dbReference type="ARBA" id="ARBA00007069"/>
    </source>
</evidence>
<gene>
    <name evidence="13" type="primary">pstA_1</name>
    <name evidence="13" type="ORF">GCM10023196_026040</name>
</gene>
<feature type="region of interest" description="Disordered" evidence="11">
    <location>
        <begin position="366"/>
        <end position="388"/>
    </location>
</feature>
<proteinExistence type="inferred from homology"/>
<feature type="compositionally biased region" description="Basic and acidic residues" evidence="11">
    <location>
        <begin position="17"/>
        <end position="26"/>
    </location>
</feature>
<evidence type="ECO:0000256" key="4">
    <source>
        <dbReference type="ARBA" id="ARBA00022448"/>
    </source>
</evidence>
<keyword evidence="14" id="KW-1185">Reference proteome</keyword>
<evidence type="ECO:0000256" key="10">
    <source>
        <dbReference type="RuleBase" id="RU363043"/>
    </source>
</evidence>
<evidence type="ECO:0000256" key="6">
    <source>
        <dbReference type="ARBA" id="ARBA00022592"/>
    </source>
</evidence>
<feature type="transmembrane region" description="Helical" evidence="10">
    <location>
        <begin position="162"/>
        <end position="181"/>
    </location>
</feature>
<feature type="transmembrane region" description="Helical" evidence="10">
    <location>
        <begin position="225"/>
        <end position="247"/>
    </location>
</feature>
<comment type="similarity">
    <text evidence="3 10">Belongs to the binding-protein-dependent transport system permease family. CysTW subfamily.</text>
</comment>
<keyword evidence="9 10" id="KW-0472">Membrane</keyword>
<name>A0ABP8U7K9_9ACTN</name>
<feature type="transmembrane region" description="Helical" evidence="10">
    <location>
        <begin position="336"/>
        <end position="362"/>
    </location>
</feature>
<evidence type="ECO:0000256" key="2">
    <source>
        <dbReference type="ARBA" id="ARBA00004651"/>
    </source>
</evidence>
<dbReference type="EMBL" id="BAABHK010000003">
    <property type="protein sequence ID" value="GAA4624720.1"/>
    <property type="molecule type" value="Genomic_DNA"/>
</dbReference>
<evidence type="ECO:0000256" key="8">
    <source>
        <dbReference type="ARBA" id="ARBA00022989"/>
    </source>
</evidence>
<feature type="transmembrane region" description="Helical" evidence="10">
    <location>
        <begin position="37"/>
        <end position="55"/>
    </location>
</feature>
<evidence type="ECO:0000259" key="12">
    <source>
        <dbReference type="PROSITE" id="PS50928"/>
    </source>
</evidence>
<evidence type="ECO:0000256" key="11">
    <source>
        <dbReference type="SAM" id="MobiDB-lite"/>
    </source>
</evidence>
<dbReference type="RefSeq" id="WP_345430989.1">
    <property type="nucleotide sequence ID" value="NZ_BAABHK010000003.1"/>
</dbReference>
<dbReference type="InterPro" id="IPR035906">
    <property type="entry name" value="MetI-like_sf"/>
</dbReference>
<evidence type="ECO:0000256" key="9">
    <source>
        <dbReference type="ARBA" id="ARBA00023136"/>
    </source>
</evidence>
<accession>A0ABP8U7K9</accession>
<dbReference type="PANTHER" id="PTHR42922:SF1">
    <property type="entry name" value="PHOSPHATE TRANSPORT SYSTEM PERMEASE PROTEIN PSTA"/>
    <property type="match status" value="1"/>
</dbReference>
<dbReference type="Proteomes" id="UP001501442">
    <property type="component" value="Unassembled WGS sequence"/>
</dbReference>
<evidence type="ECO:0000256" key="5">
    <source>
        <dbReference type="ARBA" id="ARBA00022475"/>
    </source>
</evidence>
<comment type="function">
    <text evidence="1">Part of the binding-protein-dependent transport system for phosphate; probably responsible for the translocation of the substrate across the membrane.</text>
</comment>
<dbReference type="CDD" id="cd06261">
    <property type="entry name" value="TM_PBP2"/>
    <property type="match status" value="1"/>
</dbReference>
<organism evidence="13 14">
    <name type="scientific">Actinoallomurus vinaceus</name>
    <dbReference type="NCBI Taxonomy" id="1080074"/>
    <lineage>
        <taxon>Bacteria</taxon>
        <taxon>Bacillati</taxon>
        <taxon>Actinomycetota</taxon>
        <taxon>Actinomycetes</taxon>
        <taxon>Streptosporangiales</taxon>
        <taxon>Thermomonosporaceae</taxon>
        <taxon>Actinoallomurus</taxon>
    </lineage>
</organism>
<comment type="caution">
    <text evidence="13">The sequence shown here is derived from an EMBL/GenBank/DDBJ whole genome shotgun (WGS) entry which is preliminary data.</text>
</comment>
<evidence type="ECO:0000313" key="14">
    <source>
        <dbReference type="Proteomes" id="UP001501442"/>
    </source>
</evidence>
<evidence type="ECO:0000313" key="13">
    <source>
        <dbReference type="EMBL" id="GAA4624720.1"/>
    </source>
</evidence>
<dbReference type="NCBIfam" id="TIGR00974">
    <property type="entry name" value="3a0107s02c"/>
    <property type="match status" value="1"/>
</dbReference>
<keyword evidence="5 10" id="KW-1003">Cell membrane</keyword>
<dbReference type="Pfam" id="PF00528">
    <property type="entry name" value="BPD_transp_1"/>
    <property type="match status" value="1"/>
</dbReference>
<comment type="subcellular location">
    <subcellularLocation>
        <location evidence="2 10">Cell membrane</location>
        <topology evidence="2 10">Multi-pass membrane protein</topology>
    </subcellularLocation>
</comment>
<sequence length="388" mass="41033">MTTTTDPPAPGVSAPERAAEDPPDRPRRLRRRELDDVMSVIGAAMGAVGFVWLIYERMLPLKGRLGFVVCWYIAFLALYALIVGQRRGRVVVVDRVVSVAVHTAGFLVVGVLAVVIGFTAERGWGAVRHVRFFTTDLSVTGPNDPLTKGGILHGMVGTLEQIGIAITITVPLGIAAAVFLSEVGGRMARVVRTLVEAMTAIPSIVAGLFVYAGLIVTLGLGQSGMSAACAVSVMMLPIVIRASEVVLRLIPGGLREAALALGAPRWRMVWSAVLPTARSGLATAVVLAMARGLGETAPVLLTAGYTQNFNADPFNGPQVPLPLVAFNLVRKPEPEAIARGFGAALALLAMVLVLFVTARVLGGRPPGELSRRQRRRSRAVPTTDSEQG</sequence>